<dbReference type="EMBL" id="NDIQ01000022">
    <property type="protein sequence ID" value="PRT57024.1"/>
    <property type="molecule type" value="Genomic_DNA"/>
</dbReference>
<dbReference type="AlphaFoldDB" id="A0A2T0FPV5"/>
<evidence type="ECO:0000256" key="2">
    <source>
        <dbReference type="ARBA" id="ARBA00022692"/>
    </source>
</evidence>
<feature type="transmembrane region" description="Helical" evidence="5">
    <location>
        <begin position="135"/>
        <end position="159"/>
    </location>
</feature>
<dbReference type="GO" id="GO:0016020">
    <property type="term" value="C:membrane"/>
    <property type="evidence" value="ECO:0007669"/>
    <property type="project" value="UniProtKB-SubCell"/>
</dbReference>
<evidence type="ECO:0000256" key="1">
    <source>
        <dbReference type="ARBA" id="ARBA00004141"/>
    </source>
</evidence>
<comment type="caution">
    <text evidence="8">The sequence shown here is derived from an EMBL/GenBank/DDBJ whole genome shotgun (WGS) entry which is preliminary data.</text>
</comment>
<dbReference type="InterPro" id="IPR022535">
    <property type="entry name" value="Golgi_pH-regulator_cons_dom"/>
</dbReference>
<evidence type="ECO:0000256" key="3">
    <source>
        <dbReference type="ARBA" id="ARBA00022989"/>
    </source>
</evidence>
<reference evidence="8 9" key="1">
    <citation type="submission" date="2017-04" db="EMBL/GenBank/DDBJ databases">
        <title>Genome sequencing of [Candida] sorbophila.</title>
        <authorList>
            <person name="Ahn J.O."/>
        </authorList>
    </citation>
    <scope>NUCLEOTIDE SEQUENCE [LARGE SCALE GENOMIC DNA]</scope>
    <source>
        <strain evidence="8 9">DS02</strain>
    </source>
</reference>
<proteinExistence type="predicted"/>
<dbReference type="RefSeq" id="XP_024666969.1">
    <property type="nucleotide sequence ID" value="XM_024811201.1"/>
</dbReference>
<dbReference type="InterPro" id="IPR015672">
    <property type="entry name" value="GPHR/GTG"/>
</dbReference>
<keyword evidence="4 5" id="KW-0472">Membrane</keyword>
<dbReference type="PANTHER" id="PTHR15948">
    <property type="entry name" value="G-PROTEIN COUPLED RECEPTOR 89-RELATED"/>
    <property type="match status" value="1"/>
</dbReference>
<gene>
    <name evidence="8" type="ORF">B9G98_04644</name>
</gene>
<dbReference type="InterPro" id="IPR025969">
    <property type="entry name" value="ABA_GPCR_dom"/>
</dbReference>
<dbReference type="Pfam" id="PF12537">
    <property type="entry name" value="GPHR_N"/>
    <property type="match status" value="1"/>
</dbReference>
<dbReference type="PANTHER" id="PTHR15948:SF0">
    <property type="entry name" value="GOLGI PH REGULATOR A-RELATED"/>
    <property type="match status" value="1"/>
</dbReference>
<feature type="transmembrane region" description="Helical" evidence="5">
    <location>
        <begin position="27"/>
        <end position="48"/>
    </location>
</feature>
<evidence type="ECO:0000313" key="8">
    <source>
        <dbReference type="EMBL" id="PRT57024.1"/>
    </source>
</evidence>
<keyword evidence="3 5" id="KW-1133">Transmembrane helix</keyword>
<keyword evidence="2 5" id="KW-0812">Transmembrane</keyword>
<sequence>MDTLAWQGVVAIASLGAARYTRGLPSLVRLICIITLSAAATVVALVVSEVLTLGDPYVRGIFWRLTTALLLGLLGFAFPAIYIWKLVDVGKREAWRVALFVSVYGLFMVAFYTMARRLPMERDDLTNRTSMTYSYALRQDMLACISFLGITLMAALCGVSSVSAPYTAFLYKTRPVTESDISQLETSILSTEELITSKELQINRLQLQLRGRAHRSSTNLVSKMIATFRPDDVQRELNSELSELNALQKFRLDIMDDRTSALARLHSQTYAATFRGRVHAALYALFAIYCVYRVFNGYLRLFWWSLSYQNRDPGAGGPRDALVVALARGAHGVWSQFTTDNWVRIIGALMSAVVFATSTSGMLRTLVRLRRAFKRRGSSSGGELSVNPILVANFVGVYVLAIATVLRLNIPKSMSGPILTALASPLRIASVQLLNDVVLSASSTATILALFLSSRLEDDGGFDEEEKYE</sequence>
<evidence type="ECO:0000313" key="9">
    <source>
        <dbReference type="Proteomes" id="UP000238350"/>
    </source>
</evidence>
<feature type="transmembrane region" description="Helical" evidence="5">
    <location>
        <begin position="384"/>
        <end position="408"/>
    </location>
</feature>
<evidence type="ECO:0000256" key="4">
    <source>
        <dbReference type="ARBA" id="ARBA00023136"/>
    </source>
</evidence>
<organism evidence="8 9">
    <name type="scientific">Wickerhamiella sorbophila</name>
    <dbReference type="NCBI Taxonomy" id="45607"/>
    <lineage>
        <taxon>Eukaryota</taxon>
        <taxon>Fungi</taxon>
        <taxon>Dikarya</taxon>
        <taxon>Ascomycota</taxon>
        <taxon>Saccharomycotina</taxon>
        <taxon>Dipodascomycetes</taxon>
        <taxon>Dipodascales</taxon>
        <taxon>Trichomonascaceae</taxon>
        <taxon>Wickerhamiella</taxon>
    </lineage>
</organism>
<accession>A0A2T0FPV5</accession>
<dbReference type="Pfam" id="PF12430">
    <property type="entry name" value="ABA_GPCR"/>
    <property type="match status" value="1"/>
</dbReference>
<comment type="subcellular location">
    <subcellularLocation>
        <location evidence="1">Membrane</location>
        <topology evidence="1">Multi-pass membrane protein</topology>
    </subcellularLocation>
</comment>
<feature type="transmembrane region" description="Helical" evidence="5">
    <location>
        <begin position="280"/>
        <end position="299"/>
    </location>
</feature>
<dbReference type="GeneID" id="36518392"/>
<evidence type="ECO:0000259" key="7">
    <source>
        <dbReference type="Pfam" id="PF12537"/>
    </source>
</evidence>
<feature type="transmembrane region" description="Helical" evidence="5">
    <location>
        <begin position="342"/>
        <end position="363"/>
    </location>
</feature>
<evidence type="ECO:0000256" key="5">
    <source>
        <dbReference type="SAM" id="Phobius"/>
    </source>
</evidence>
<feature type="domain" description="Abscisic acid G-protein coupled receptor-like" evidence="6">
    <location>
        <begin position="270"/>
        <end position="454"/>
    </location>
</feature>
<feature type="transmembrane region" description="Helical" evidence="5">
    <location>
        <begin position="94"/>
        <end position="115"/>
    </location>
</feature>
<feature type="domain" description="Golgi pH regulator conserved" evidence="7">
    <location>
        <begin position="141"/>
        <end position="200"/>
    </location>
</feature>
<dbReference type="OrthoDB" id="264392at2759"/>
<name>A0A2T0FPV5_9ASCO</name>
<evidence type="ECO:0000259" key="6">
    <source>
        <dbReference type="Pfam" id="PF12430"/>
    </source>
</evidence>
<protein>
    <submittedName>
        <fullName evidence="8">Golgi pH regulator</fullName>
    </submittedName>
</protein>
<keyword evidence="9" id="KW-1185">Reference proteome</keyword>
<feature type="transmembrane region" description="Helical" evidence="5">
    <location>
        <begin position="60"/>
        <end position="82"/>
    </location>
</feature>
<dbReference type="Proteomes" id="UP000238350">
    <property type="component" value="Unassembled WGS sequence"/>
</dbReference>